<dbReference type="AlphaFoldDB" id="A0A085ZA54"/>
<evidence type="ECO:0008006" key="3">
    <source>
        <dbReference type="Google" id="ProtNLM"/>
    </source>
</evidence>
<evidence type="ECO:0000313" key="2">
    <source>
        <dbReference type="Proteomes" id="UP000028713"/>
    </source>
</evidence>
<comment type="caution">
    <text evidence="1">The sequence shown here is derived from an EMBL/GenBank/DDBJ whole genome shotgun (WGS) entry which is preliminary data.</text>
</comment>
<gene>
    <name evidence="1" type="ORF">IX39_12100</name>
</gene>
<sequence length="116" mass="13819">MENKDYVKIRISCSRKENWKKVCTEKKISLTSLIINSVESRILDDERKRVLKFIEKQDNVFVKIETNINQVARIVNAQKFIAKKELDDFLDKLSEIIILKERQNKIFENIYTLLSK</sequence>
<proteinExistence type="predicted"/>
<keyword evidence="2" id="KW-1185">Reference proteome</keyword>
<dbReference type="Proteomes" id="UP000028713">
    <property type="component" value="Unassembled WGS sequence"/>
</dbReference>
<dbReference type="RefSeq" id="WP_051882785.1">
    <property type="nucleotide sequence ID" value="NZ_FPAP01000001.1"/>
</dbReference>
<dbReference type="OrthoDB" id="1150417at2"/>
<dbReference type="STRING" id="236814.IX39_12100"/>
<protein>
    <recommendedName>
        <fullName evidence="3">Bacterial mobilisation domain-containing protein</fullName>
    </recommendedName>
</protein>
<accession>A0A085ZA54</accession>
<evidence type="ECO:0000313" key="1">
    <source>
        <dbReference type="EMBL" id="KFF01318.1"/>
    </source>
</evidence>
<dbReference type="EMBL" id="JPRP01000001">
    <property type="protein sequence ID" value="KFF01318.1"/>
    <property type="molecule type" value="Genomic_DNA"/>
</dbReference>
<organism evidence="1 2">
    <name type="scientific">Chryseobacterium formosense</name>
    <dbReference type="NCBI Taxonomy" id="236814"/>
    <lineage>
        <taxon>Bacteria</taxon>
        <taxon>Pseudomonadati</taxon>
        <taxon>Bacteroidota</taxon>
        <taxon>Flavobacteriia</taxon>
        <taxon>Flavobacteriales</taxon>
        <taxon>Weeksellaceae</taxon>
        <taxon>Chryseobacterium group</taxon>
        <taxon>Chryseobacterium</taxon>
    </lineage>
</organism>
<dbReference type="eggNOG" id="ENOG5033AI9">
    <property type="taxonomic scope" value="Bacteria"/>
</dbReference>
<name>A0A085ZA54_9FLAO</name>
<reference evidence="1 2" key="1">
    <citation type="submission" date="2014-07" db="EMBL/GenBank/DDBJ databases">
        <title>Genome of Chryseobacterium formosense LMG 24722.</title>
        <authorList>
            <person name="Pipes S.E."/>
            <person name="Stropko S.J."/>
            <person name="Newman J.D."/>
        </authorList>
    </citation>
    <scope>NUCLEOTIDE SEQUENCE [LARGE SCALE GENOMIC DNA]</scope>
    <source>
        <strain evidence="1 2">LMG 24722</strain>
    </source>
</reference>